<name>A0A9D1HY47_9ACTN</name>
<dbReference type="PANTHER" id="PTHR20992:SF9">
    <property type="entry name" value="AT15442P-RELATED"/>
    <property type="match status" value="1"/>
</dbReference>
<accession>A0A9D1HY47</accession>
<feature type="transmembrane region" description="Helical" evidence="1">
    <location>
        <begin position="39"/>
        <end position="56"/>
    </location>
</feature>
<feature type="transmembrane region" description="Helical" evidence="1">
    <location>
        <begin position="188"/>
        <end position="218"/>
    </location>
</feature>
<dbReference type="EMBL" id="DVMQ01000002">
    <property type="protein sequence ID" value="HIU23385.1"/>
    <property type="molecule type" value="Genomic_DNA"/>
</dbReference>
<comment type="caution">
    <text evidence="2">The sequence shown here is derived from an EMBL/GenBank/DDBJ whole genome shotgun (WGS) entry which is preliminary data.</text>
</comment>
<proteinExistence type="predicted"/>
<feature type="transmembrane region" description="Helical" evidence="1">
    <location>
        <begin position="62"/>
        <end position="84"/>
    </location>
</feature>
<gene>
    <name evidence="2" type="ORF">IAD17_00420</name>
</gene>
<reference evidence="2" key="1">
    <citation type="submission" date="2020-10" db="EMBL/GenBank/DDBJ databases">
        <authorList>
            <person name="Gilroy R."/>
        </authorList>
    </citation>
    <scope>NUCLEOTIDE SEQUENCE</scope>
    <source>
        <strain evidence="2">ChiHjej12B11-29160</strain>
    </source>
</reference>
<dbReference type="InterPro" id="IPR005240">
    <property type="entry name" value="DUF389"/>
</dbReference>
<evidence type="ECO:0000313" key="3">
    <source>
        <dbReference type="Proteomes" id="UP000824078"/>
    </source>
</evidence>
<evidence type="ECO:0000256" key="1">
    <source>
        <dbReference type="SAM" id="Phobius"/>
    </source>
</evidence>
<organism evidence="2 3">
    <name type="scientific">Candidatus Coprovicinus avistercoris</name>
    <dbReference type="NCBI Taxonomy" id="2840754"/>
    <lineage>
        <taxon>Bacteria</taxon>
        <taxon>Bacillati</taxon>
        <taxon>Actinomycetota</taxon>
        <taxon>Coriobacteriia</taxon>
        <taxon>Coriobacteriales</taxon>
        <taxon>Coriobacteriaceae</taxon>
        <taxon>Coriobacteriaceae incertae sedis</taxon>
        <taxon>Candidatus Coprovicinus</taxon>
    </lineage>
</organism>
<feature type="transmembrane region" description="Helical" evidence="1">
    <location>
        <begin position="230"/>
        <end position="248"/>
    </location>
</feature>
<feature type="transmembrane region" description="Helical" evidence="1">
    <location>
        <begin position="163"/>
        <end position="182"/>
    </location>
</feature>
<keyword evidence="1" id="KW-0472">Membrane</keyword>
<sequence>MTKLSKMLLGGELDTQVLEGAKQATFVEVDNPLRQYSMFFLRLLAATVVATAGVAADSSTTIIGAMLIAPLMSPMLGVALATALGRMRDLLRTLGLTLLGMGIVVLVSIGVTAIIPVAVDMDANTQVLARISPRLVDLIIALAAGFMAALASMRSDIPDALPGVAISASIVPPLCVVGASIYEGAPEAAIGALLLFVANFIAIQVMGAVVYLLMGLIPHSEEKPVSDARAAWYALVAIAAIALVLFFMDVSMGIVRSGEMERRAQDITASWANNAGYRVTSLSVDDNELYVQIAGVDKEPDVHTLAQSLSEANVTYKDVYVSVVEEHNAALSTDS</sequence>
<reference evidence="2" key="2">
    <citation type="journal article" date="2021" name="PeerJ">
        <title>Extensive microbial diversity within the chicken gut microbiome revealed by metagenomics and culture.</title>
        <authorList>
            <person name="Gilroy R."/>
            <person name="Ravi A."/>
            <person name="Getino M."/>
            <person name="Pursley I."/>
            <person name="Horton D.L."/>
            <person name="Alikhan N.F."/>
            <person name="Baker D."/>
            <person name="Gharbi K."/>
            <person name="Hall N."/>
            <person name="Watson M."/>
            <person name="Adriaenssens E.M."/>
            <person name="Foster-Nyarko E."/>
            <person name="Jarju S."/>
            <person name="Secka A."/>
            <person name="Antonio M."/>
            <person name="Oren A."/>
            <person name="Chaudhuri R.R."/>
            <person name="La Ragione R."/>
            <person name="Hildebrand F."/>
            <person name="Pallen M.J."/>
        </authorList>
    </citation>
    <scope>NUCLEOTIDE SEQUENCE</scope>
    <source>
        <strain evidence="2">ChiHjej12B11-29160</strain>
    </source>
</reference>
<evidence type="ECO:0000313" key="2">
    <source>
        <dbReference type="EMBL" id="HIU23385.1"/>
    </source>
</evidence>
<feature type="transmembrane region" description="Helical" evidence="1">
    <location>
        <begin position="96"/>
        <end position="119"/>
    </location>
</feature>
<protein>
    <submittedName>
        <fullName evidence="2">DUF389 domain-containing protein</fullName>
    </submittedName>
</protein>
<dbReference type="PANTHER" id="PTHR20992">
    <property type="entry name" value="AT15442P-RELATED"/>
    <property type="match status" value="1"/>
</dbReference>
<dbReference type="Pfam" id="PF04087">
    <property type="entry name" value="DUF389"/>
    <property type="match status" value="1"/>
</dbReference>
<dbReference type="Proteomes" id="UP000824078">
    <property type="component" value="Unassembled WGS sequence"/>
</dbReference>
<dbReference type="AlphaFoldDB" id="A0A9D1HY47"/>
<feature type="transmembrane region" description="Helical" evidence="1">
    <location>
        <begin position="131"/>
        <end position="151"/>
    </location>
</feature>
<keyword evidence="1" id="KW-1133">Transmembrane helix</keyword>
<keyword evidence="1" id="KW-0812">Transmembrane</keyword>